<proteinExistence type="predicted"/>
<accession>A0A8D9UHD1</accession>
<protein>
    <submittedName>
        <fullName evidence="1">Portal protein</fullName>
    </submittedName>
</protein>
<evidence type="ECO:0000313" key="1">
    <source>
        <dbReference type="EMBL" id="DAD55453.1"/>
    </source>
</evidence>
<organism evidence="1">
    <name type="scientific">Myoviridae sp. ctjz83</name>
    <dbReference type="NCBI Taxonomy" id="2826083"/>
    <lineage>
        <taxon>Viruses</taxon>
        <taxon>Duplodnaviria</taxon>
        <taxon>Heunggongvirae</taxon>
        <taxon>Uroviricota</taxon>
        <taxon>Caudoviricetes</taxon>
    </lineage>
</organism>
<dbReference type="Pfam" id="PF16510">
    <property type="entry name" value="P22_portal"/>
    <property type="match status" value="1"/>
</dbReference>
<sequence length="583" mass="64777">MQPRYSTSGLTARRIDMSDVTLWTLYREGVAYHNKMGFSTKFPTFVRFKEGDQWPQATERTKNLPRPVLNIVDMIVRSKRSSVLDQPVSIVYRQGSASGDEILDQMHQDAAENCTEYARTIWDRADMDKLCNEACDDAATNGTGIWHFYWDTSVTGDKYVGELRGETVDALNFFVANPQLRDVQKQDYLIIAQRLKLGAVRKMAKDRGLPAEKVANICPDEFEDASTYLAERIELDGKENEKVTVLTKYYRKNGEVVFDKATRSVEICTAVPLTPQGSPTRIKLYPVAALNWKLRKACFYGIGEIEGLIPNQKLINFMYGMQALAIQQMGFPKIVAKPGAIRQPLTNEPGEIVTDYSNGGISYLQPPAFSSAATQVSNDMIDLTRVVTGTTEVTTGESLGANMAASAIIALQNQAQTPVNEIQRRYWHAVKEIGRIWMEFFKTYCSDKRDIVIEMGDEVSGRAFTGTDYAMYDFDLQVDVGASSEYSAVLAQATLDKMLDRGDISIDQYIELSDPNVAPFKEKFKRMRETQPQAVGMPGVPAEEVNGVQSVSGIGGVPLPDVPKAPTVMDKFTGGGNNAVPKL</sequence>
<name>A0A8D9UHD1_9CAUD</name>
<reference evidence="1" key="1">
    <citation type="journal article" date="2021" name="Proc. Natl. Acad. Sci. U.S.A.">
        <title>A Catalog of Tens of Thousands of Viruses from Human Metagenomes Reveals Hidden Associations with Chronic Diseases.</title>
        <authorList>
            <person name="Tisza M.J."/>
            <person name="Buck C.B."/>
        </authorList>
    </citation>
    <scope>NUCLEOTIDE SEQUENCE</scope>
    <source>
        <strain evidence="1">Ctjz83</strain>
    </source>
</reference>
<dbReference type="InterPro" id="IPR032427">
    <property type="entry name" value="P22_portal"/>
</dbReference>
<dbReference type="EMBL" id="BK014725">
    <property type="protein sequence ID" value="DAD55453.1"/>
    <property type="molecule type" value="Genomic_DNA"/>
</dbReference>